<dbReference type="Pfam" id="PF24913">
    <property type="entry name" value="WHD_AAA_fung"/>
    <property type="match status" value="1"/>
</dbReference>
<dbReference type="AlphaFoldDB" id="A0A162IN89"/>
<evidence type="ECO:0000259" key="2">
    <source>
        <dbReference type="Pfam" id="PF13191"/>
    </source>
</evidence>
<feature type="region of interest" description="Disordered" evidence="1">
    <location>
        <begin position="47"/>
        <end position="93"/>
    </location>
</feature>
<feature type="domain" description="Orc1-like AAA ATPase" evidence="2">
    <location>
        <begin position="167"/>
        <end position="309"/>
    </location>
</feature>
<dbReference type="Gene3D" id="3.40.50.300">
    <property type="entry name" value="P-loop containing nucleotide triphosphate hydrolases"/>
    <property type="match status" value="1"/>
</dbReference>
<dbReference type="EMBL" id="AZGZ01000003">
    <property type="protein sequence ID" value="KZZ96462.1"/>
    <property type="molecule type" value="Genomic_DNA"/>
</dbReference>
<reference evidence="4 5" key="1">
    <citation type="journal article" date="2016" name="Genome Biol. Evol.">
        <title>Divergent and convergent evolution of fungal pathogenicity.</title>
        <authorList>
            <person name="Shang Y."/>
            <person name="Xiao G."/>
            <person name="Zheng P."/>
            <person name="Cen K."/>
            <person name="Zhan S."/>
            <person name="Wang C."/>
        </authorList>
    </citation>
    <scope>NUCLEOTIDE SEQUENCE [LARGE SCALE GENOMIC DNA]</scope>
    <source>
        <strain evidence="4 5">ARSEF 7405</strain>
    </source>
</reference>
<feature type="domain" description="AAA protein C-terminal winged helix" evidence="3">
    <location>
        <begin position="406"/>
        <end position="525"/>
    </location>
</feature>
<evidence type="ECO:0000313" key="5">
    <source>
        <dbReference type="Proteomes" id="UP000242877"/>
    </source>
</evidence>
<evidence type="ECO:0000256" key="1">
    <source>
        <dbReference type="SAM" id="MobiDB-lite"/>
    </source>
</evidence>
<feature type="compositionally biased region" description="Basic and acidic residues" evidence="1">
    <location>
        <begin position="575"/>
        <end position="592"/>
    </location>
</feature>
<dbReference type="InterPro" id="IPR027417">
    <property type="entry name" value="P-loop_NTPase"/>
</dbReference>
<dbReference type="PANTHER" id="PTHR36168">
    <property type="entry name" value="CHROMOSOME 1, WHOLE GENOME SHOTGUN SEQUENCE"/>
    <property type="match status" value="1"/>
</dbReference>
<organism evidence="4 5">
    <name type="scientific">Ascosphaera apis ARSEF 7405</name>
    <dbReference type="NCBI Taxonomy" id="392613"/>
    <lineage>
        <taxon>Eukaryota</taxon>
        <taxon>Fungi</taxon>
        <taxon>Dikarya</taxon>
        <taxon>Ascomycota</taxon>
        <taxon>Pezizomycotina</taxon>
        <taxon>Eurotiomycetes</taxon>
        <taxon>Eurotiomycetidae</taxon>
        <taxon>Onygenales</taxon>
        <taxon>Ascosphaeraceae</taxon>
        <taxon>Ascosphaera</taxon>
    </lineage>
</organism>
<dbReference type="Pfam" id="PF13191">
    <property type="entry name" value="AAA_16"/>
    <property type="match status" value="1"/>
</dbReference>
<dbReference type="VEuPathDB" id="FungiDB:AAP_01235"/>
<dbReference type="OrthoDB" id="511599at2759"/>
<dbReference type="InterPro" id="IPR041664">
    <property type="entry name" value="AAA_16"/>
</dbReference>
<feature type="compositionally biased region" description="Acidic residues" evidence="1">
    <location>
        <begin position="64"/>
        <end position="73"/>
    </location>
</feature>
<evidence type="ECO:0000259" key="3">
    <source>
        <dbReference type="Pfam" id="PF24913"/>
    </source>
</evidence>
<dbReference type="PANTHER" id="PTHR36168:SF1">
    <property type="entry name" value="ORC1-LIKE AAA ATPASE DOMAIN-CONTAINING PROTEIN"/>
    <property type="match status" value="1"/>
</dbReference>
<dbReference type="InterPro" id="IPR056808">
    <property type="entry name" value="HTH_AAA"/>
</dbReference>
<dbReference type="Proteomes" id="UP000242877">
    <property type="component" value="Unassembled WGS sequence"/>
</dbReference>
<feature type="region of interest" description="Disordered" evidence="1">
    <location>
        <begin position="549"/>
        <end position="601"/>
    </location>
</feature>
<keyword evidence="5" id="KW-1185">Reference proteome</keyword>
<gene>
    <name evidence="4" type="ORF">AAP_01235</name>
</gene>
<name>A0A162IN89_9EURO</name>
<accession>A0A162IN89</accession>
<proteinExistence type="predicted"/>
<comment type="caution">
    <text evidence="4">The sequence shown here is derived from an EMBL/GenBank/DDBJ whole genome shotgun (WGS) entry which is preliminary data.</text>
</comment>
<dbReference type="SUPFAM" id="SSF52540">
    <property type="entry name" value="P-loop containing nucleoside triphosphate hydrolases"/>
    <property type="match status" value="1"/>
</dbReference>
<sequence length="614" mass="69720">MLPYASQVRVAYLSRGLTRFSTAALVDSRACLHRHLRPFHTSQAQCGLQDLQPGGVPSPNPVPDLEEDVDDDDRSDRKRRSNNNGGGKGTPHWKETVHRMFEAGATAFASIAVLGIAGYSYHKYYKNLVLRKLDTAFNPGDPVLDFVGEVPSLGEHWIGLREQDIVNQIIDGTSVGHYYLLLGPKGVGKTSMIIDAMRRNQGDRVSMFEAHGDTEIFRIRLGKALDYEFHEDYIGSLFSIRGPRDTTALLDIERAFNKLEKLAVQRRNKDGKPLILIINYCHLIKDDEEGQHLLELIQQRAESWAASRLVTVVLNSDDYWVYERLKNHANRLQVVPIGDLPKCHSLKALKEYRKNYWGEDCSTELLEKIYEKVGGRITYLDRVAKSSDMLAACDRVKEREKTWFLNKAWILGSEMDDDVMDQQKWASAAMVLAKALVDKEKELQQSYDPEKGHDLVAIPLHKAREIMTRADFIQSYDSENLFYIDADAMVRADSVPMMEAFREICAQPGFDQFLQDTLDRIGDIESLGRTRELTVKDFWNGGKFRVTTRDSNGKETGTVEIGVLEKAEDDDSGEESVKDDKVEEEDMEKKPSQQEAPELQALFNAQKKVLDSKH</sequence>
<protein>
    <submittedName>
        <fullName evidence="4">ATPase domain, prokaryote</fullName>
    </submittedName>
</protein>
<evidence type="ECO:0000313" key="4">
    <source>
        <dbReference type="EMBL" id="KZZ96462.1"/>
    </source>
</evidence>